<evidence type="ECO:0000256" key="11">
    <source>
        <dbReference type="SAM" id="MobiDB-lite"/>
    </source>
</evidence>
<keyword evidence="2" id="KW-1003">Cell membrane</keyword>
<feature type="domain" description="Tox-GHH" evidence="12">
    <location>
        <begin position="1923"/>
        <end position="2000"/>
    </location>
</feature>
<evidence type="ECO:0000313" key="17">
    <source>
        <dbReference type="EMBL" id="KAG5682600.1"/>
    </source>
</evidence>
<evidence type="ECO:0000256" key="4">
    <source>
        <dbReference type="ARBA" id="ARBA00022692"/>
    </source>
</evidence>
<dbReference type="InterPro" id="IPR051216">
    <property type="entry name" value="Teneurin"/>
</dbReference>
<evidence type="ECO:0008006" key="19">
    <source>
        <dbReference type="Google" id="ProtNLM"/>
    </source>
</evidence>
<dbReference type="Gene3D" id="2.120.10.30">
    <property type="entry name" value="TolB, C-terminal domain"/>
    <property type="match status" value="1"/>
</dbReference>
<evidence type="ECO:0000256" key="3">
    <source>
        <dbReference type="ARBA" id="ARBA00022536"/>
    </source>
</evidence>
<keyword evidence="9" id="KW-1015">Disulfide bond</keyword>
<dbReference type="FunFam" id="2.120.10.30:FF:000033">
    <property type="entry name" value="teneurin-a isoform X3"/>
    <property type="match status" value="1"/>
</dbReference>
<dbReference type="InterPro" id="IPR056822">
    <property type="entry name" value="TEN_NHL"/>
</dbReference>
<keyword evidence="6" id="KW-0130">Cell adhesion</keyword>
<dbReference type="EMBL" id="JADBJN010000001">
    <property type="protein sequence ID" value="KAG5682600.1"/>
    <property type="molecule type" value="Genomic_DNA"/>
</dbReference>
<feature type="domain" description="Teneurin 1-4-like FN-plug" evidence="13">
    <location>
        <begin position="270"/>
        <end position="354"/>
    </location>
</feature>
<protein>
    <recommendedName>
        <fullName evidence="19">Tox-GHH domain-containing protein</fullName>
    </recommendedName>
</protein>
<dbReference type="SUPFAM" id="SSF101898">
    <property type="entry name" value="NHL repeat"/>
    <property type="match status" value="1"/>
</dbReference>
<evidence type="ECO:0000313" key="18">
    <source>
        <dbReference type="Proteomes" id="UP001107558"/>
    </source>
</evidence>
<accession>A0A9J6CKY3</accession>
<evidence type="ECO:0000256" key="8">
    <source>
        <dbReference type="ARBA" id="ARBA00023136"/>
    </source>
</evidence>
<evidence type="ECO:0000259" key="14">
    <source>
        <dbReference type="Pfam" id="PF25020"/>
    </source>
</evidence>
<keyword evidence="8" id="KW-0472">Membrane</keyword>
<evidence type="ECO:0000259" key="12">
    <source>
        <dbReference type="Pfam" id="PF15636"/>
    </source>
</evidence>
<reference evidence="17" key="1">
    <citation type="submission" date="2021-03" db="EMBL/GenBank/DDBJ databases">
        <title>Chromosome level genome of the anhydrobiotic midge Polypedilum vanderplanki.</title>
        <authorList>
            <person name="Yoshida Y."/>
            <person name="Kikawada T."/>
            <person name="Gusev O."/>
        </authorList>
    </citation>
    <scope>NUCLEOTIDE SEQUENCE</scope>
    <source>
        <strain evidence="17">NIAS01</strain>
        <tissue evidence="17">Whole body or cell culture</tissue>
    </source>
</reference>
<dbReference type="Proteomes" id="UP001107558">
    <property type="component" value="Chromosome 1"/>
</dbReference>
<gene>
    <name evidence="17" type="ORF">PVAND_011943</name>
</gene>
<dbReference type="GO" id="GO:0097060">
    <property type="term" value="C:synaptic membrane"/>
    <property type="evidence" value="ECO:0007669"/>
    <property type="project" value="UniProtKB-SubCell"/>
</dbReference>
<dbReference type="PANTHER" id="PTHR11219">
    <property type="entry name" value="TENEURIN AND N-ACETYLGLUCOSAMINE-1-PHOSPHODIESTER ALPHA-N-ACETYLGLUCOSAMINIDASE"/>
    <property type="match status" value="1"/>
</dbReference>
<evidence type="ECO:0000256" key="6">
    <source>
        <dbReference type="ARBA" id="ARBA00022889"/>
    </source>
</evidence>
<feature type="region of interest" description="Disordered" evidence="11">
    <location>
        <begin position="2007"/>
        <end position="2026"/>
    </location>
</feature>
<evidence type="ECO:0000256" key="2">
    <source>
        <dbReference type="ARBA" id="ARBA00022475"/>
    </source>
</evidence>
<dbReference type="InterPro" id="IPR057627">
    <property type="entry name" value="FN-plug_TEN1-4"/>
</dbReference>
<dbReference type="SUPFAM" id="SSF49464">
    <property type="entry name" value="Carboxypeptidase regulatory domain-like"/>
    <property type="match status" value="1"/>
</dbReference>
<feature type="compositionally biased region" description="Polar residues" evidence="11">
    <location>
        <begin position="2017"/>
        <end position="2026"/>
    </location>
</feature>
<feature type="domain" description="Teneurin NHL" evidence="15">
    <location>
        <begin position="395"/>
        <end position="727"/>
    </location>
</feature>
<name>A0A9J6CKY3_POLVA</name>
<dbReference type="PANTHER" id="PTHR11219:SF69">
    <property type="entry name" value="TENEURIN-A"/>
    <property type="match status" value="1"/>
</dbReference>
<feature type="domain" description="Teneurin TTR-like" evidence="14">
    <location>
        <begin position="84"/>
        <end position="165"/>
    </location>
</feature>
<keyword evidence="4" id="KW-0812">Transmembrane</keyword>
<keyword evidence="5" id="KW-0677">Repeat</keyword>
<feature type="compositionally biased region" description="Basic and acidic residues" evidence="11">
    <location>
        <begin position="1772"/>
        <end position="1782"/>
    </location>
</feature>
<feature type="domain" description="Teneurin-like YD-shell" evidence="16">
    <location>
        <begin position="785"/>
        <end position="1692"/>
    </location>
</feature>
<proteinExistence type="predicted"/>
<organism evidence="17 18">
    <name type="scientific">Polypedilum vanderplanki</name>
    <name type="common">Sleeping chironomid midge</name>
    <dbReference type="NCBI Taxonomy" id="319348"/>
    <lineage>
        <taxon>Eukaryota</taxon>
        <taxon>Metazoa</taxon>
        <taxon>Ecdysozoa</taxon>
        <taxon>Arthropoda</taxon>
        <taxon>Hexapoda</taxon>
        <taxon>Insecta</taxon>
        <taxon>Pterygota</taxon>
        <taxon>Neoptera</taxon>
        <taxon>Endopterygota</taxon>
        <taxon>Diptera</taxon>
        <taxon>Nematocera</taxon>
        <taxon>Chironomoidea</taxon>
        <taxon>Chironomidae</taxon>
        <taxon>Chironominae</taxon>
        <taxon>Polypedilum</taxon>
        <taxon>Polypedilum</taxon>
    </lineage>
</organism>
<evidence type="ECO:0000259" key="16">
    <source>
        <dbReference type="Pfam" id="PF25023"/>
    </source>
</evidence>
<evidence type="ECO:0000256" key="10">
    <source>
        <dbReference type="ARBA" id="ARBA00034109"/>
    </source>
</evidence>
<dbReference type="Pfam" id="PF25020">
    <property type="entry name" value="TTR_TEN1-4"/>
    <property type="match status" value="1"/>
</dbReference>
<evidence type="ECO:0000256" key="9">
    <source>
        <dbReference type="ARBA" id="ARBA00023157"/>
    </source>
</evidence>
<keyword evidence="18" id="KW-1185">Reference proteome</keyword>
<dbReference type="GO" id="GO:0042803">
    <property type="term" value="F:protein homodimerization activity"/>
    <property type="evidence" value="ECO:0007669"/>
    <property type="project" value="UniProtKB-ARBA"/>
</dbReference>
<dbReference type="InterPro" id="IPR028916">
    <property type="entry name" value="Tox-GHH_dom"/>
</dbReference>
<evidence type="ECO:0000259" key="15">
    <source>
        <dbReference type="Pfam" id="PF25021"/>
    </source>
</evidence>
<comment type="subcellular location">
    <subcellularLocation>
        <location evidence="1">Membrane</location>
        <topology evidence="1">Single-pass membrane protein</topology>
    </subcellularLocation>
    <subcellularLocation>
        <location evidence="10">Synaptic cell membrane</location>
    </subcellularLocation>
</comment>
<keyword evidence="3" id="KW-0245">EGF-like domain</keyword>
<dbReference type="Pfam" id="PF25021">
    <property type="entry name" value="TEN_NHL"/>
    <property type="match status" value="1"/>
</dbReference>
<keyword evidence="7" id="KW-1133">Transmembrane helix</keyword>
<comment type="caution">
    <text evidence="17">The sequence shown here is derived from an EMBL/GenBank/DDBJ whole genome shotgun (WGS) entry which is preliminary data.</text>
</comment>
<dbReference type="InterPro" id="IPR008969">
    <property type="entry name" value="CarboxyPept-like_regulatory"/>
</dbReference>
<dbReference type="InterPro" id="IPR011042">
    <property type="entry name" value="6-blade_b-propeller_TolB-like"/>
</dbReference>
<evidence type="ECO:0000256" key="1">
    <source>
        <dbReference type="ARBA" id="ARBA00004167"/>
    </source>
</evidence>
<evidence type="ECO:0000259" key="13">
    <source>
        <dbReference type="Pfam" id="PF24329"/>
    </source>
</evidence>
<dbReference type="Pfam" id="PF25023">
    <property type="entry name" value="TEN_YD-shell"/>
    <property type="match status" value="1"/>
</dbReference>
<dbReference type="InterPro" id="IPR056820">
    <property type="entry name" value="TEN_TTR-like"/>
</dbReference>
<sequence>MFSRTLGLRYEYVKNVEQFYDRESQQCTDLSSYTYVGLPNSYFANLMVHAFTIFLYIDSNRMKLELGRPSEIKIQLMTSWSFYRVSVLRGQVVTAQGLGIVGVRVSVDRDSRFGFTLTRQGGWFDVMVNGGGAITLQFQRSPFRPMTRTVFVPWNQMLVLPPLLMHLVDEDNSIKPKLGKNLAFSFLNSIVYSLSEKNSTLKDRSICKDHDHELLRPHLTSTWMPNAIGSMSGRSVIFAEAEIVQESVQIPGSSLYLTYQSSKVPGYSSIVRMKLTSDKIPPTLTLVHVGVEIEGSLHVKTYEADPNIEHTFAWNKRNVYKQKVYGAAIARISIGYEYSTCDEIIWETQTAKLQGFDVDISDIGSWSLNIHHHYNFNEGILQKGDGSTLHLKEYPKVVRSVMGIKQSQRVLNCRDKCNGVAKDSKLLTPVALASGPDGSLYVGDFNLVRRIMTDGNVITIAQLSATQVSYQYYLCVSPADGHLYISDPEKHQVFKILYLANVTDPSSNMEAVVGSGQRCIPGDDENCGDGGLAKNARLSHPKGITISADRTMYIADGTNIRAVDNRGIIHTLIGHHGHHNHWSPIPCKGALQASQVQLQWPTNLALSPLDGSLHFTDDRLVMKLTSDMKIKVVAGNPLHCNVNATYDETALGTVLAIAFSPIGDLFIADSDSRRVNLIRVVDTSGNSKIFAGQPDSITPNTCKCLSSKKSSNINGNVNNQGSCSCSSGSKNSDGKTINPSVMSSNTKFLAISAMAVTQDNILNVADKTYLQILSLQHYLPNPDRNTEYHIPYPSCNEIYIFNRFGQHIATKDFSTGKTIYTFLYSKNTSFGKLSTVTDSMGNKIQFLRDYSNSVTAIENTQDYKAELKFSSNGYLTLITEKGKSKISFDYDEHGLMLSRSGNGETFIYQYNELGRVKSVILPSGEQLDIASKLDIEYGLEVEIKSRIPSLFSQVPANTTSLKMNGGIKSFAMTRSNQILKASININNNSFAILENDKVMLESSAISRHPSLDKSQLTIESEMLPMWSHQNLYMNDDVNKMYMTYSMTTEDPRNPQQVLSREVWVNGSRTLGLRYEYSRNVEQFYDRDHSNVLTVVYNNLGLPTSYLPSNGYAFNISYDRFNRIEGWNWGPSELKFSYERHGLLSEISSQQDGIISYIYNDNNLLSEIGLASQRKFKMNYDNDGGLKSVQLPTGTKHIFDLQRSIGFIRFTYTPPGSNKPYLQHYSYSGALLQTIYPGDGARIIYRYNSHGQLQEIVHGEGKSEFSYNKETGMPNTIAHTERDLEYRWDFEYNGGGNLLTEERIDFNAKTGLSNAKFTYEYDSNFRLISTQGRIGGQNLPGTTFAYSSKTGNLEQISQFKVTHPKANTTNVYDGTATFTRTVDGRYLETEMTVYIHRMQVFKMEFLHDIHGRITQTKTFTRSVGVTNFSNIKNYTYDCDGQLIGVDAQEPWGFRYDDNGNMLALSYRGNNIPMEYNSLDRITKFGENFYKYDDRGHIVQNAREEKFHYSTQGLLIRATKKGRFDVRYFYDHMSRLVVRKDNVNNVTQFFYNNKERPYEVSQIYSPRDNKLMSLYYDDRGHLIYVQTFRNKFYIATDQCGTPVMIFNQYGEGIREMMRSPFGHIVYDSNPYLYLPIDFCGGILDPVTSLVHMPNGKVYDPLVGLWMTPNWENTFDRISTPTKLHQYRFNGNDPVNANINLTPPANSVEWLNAIGYKLSSMAPQFNDNLWKIPSPWNSFGNDDNNYVKENFIYHQSLTIESGFLSHLKERRLTSHENFETSKQSELRSNSSPFSQLRIGSSSEPAFGKGIVVTRTLEGQAIVSSVPAANAIYRDVYTSVFNRTLLLPFTFIVHNSMHDVFHFVKEDSWRSGEDRQQLKRLQGQVNTTFHDVVNKDNASGNNNNYLDVKIHGTHAIINLRYGATVEKEKIRLMHHAKLQAVRKAWTKEKELLADGLLTSTEWSQSDVDEILKQGYSNFYDCQYIHDVNIYPELSEDPYNIKFVKKKLNQAAKKRRRRESNNEMQSNEFQS</sequence>
<dbReference type="GO" id="GO:0007155">
    <property type="term" value="P:cell adhesion"/>
    <property type="evidence" value="ECO:0007669"/>
    <property type="project" value="UniProtKB-KW"/>
</dbReference>
<evidence type="ECO:0000256" key="7">
    <source>
        <dbReference type="ARBA" id="ARBA00022989"/>
    </source>
</evidence>
<dbReference type="OrthoDB" id="442731at2759"/>
<dbReference type="InterPro" id="IPR056823">
    <property type="entry name" value="TEN-like_YD-shell"/>
</dbReference>
<dbReference type="Gene3D" id="2.180.10.10">
    <property type="entry name" value="RHS repeat-associated core"/>
    <property type="match status" value="2"/>
</dbReference>
<feature type="region of interest" description="Disordered" evidence="11">
    <location>
        <begin position="1772"/>
        <end position="1791"/>
    </location>
</feature>
<evidence type="ECO:0000256" key="5">
    <source>
        <dbReference type="ARBA" id="ARBA00022737"/>
    </source>
</evidence>
<dbReference type="GO" id="GO:0008045">
    <property type="term" value="P:motor neuron axon guidance"/>
    <property type="evidence" value="ECO:0007669"/>
    <property type="project" value="TreeGrafter"/>
</dbReference>
<dbReference type="Pfam" id="PF24329">
    <property type="entry name" value="FN-plug_TEN1-4"/>
    <property type="match status" value="1"/>
</dbReference>
<dbReference type="Pfam" id="PF15636">
    <property type="entry name" value="Tox-GHH"/>
    <property type="match status" value="1"/>
</dbReference>
<dbReference type="FunFam" id="2.180.10.10:FF:000011">
    <property type="entry name" value="Tenascin accessory, isoform G"/>
    <property type="match status" value="1"/>
</dbReference>